<dbReference type="GO" id="GO:0016791">
    <property type="term" value="F:phosphatase activity"/>
    <property type="evidence" value="ECO:0007669"/>
    <property type="project" value="TreeGrafter"/>
</dbReference>
<accession>G5ILM0</accession>
<gene>
    <name evidence="1" type="ORF">HMPREF9473_04398</name>
</gene>
<evidence type="ECO:0000313" key="1">
    <source>
        <dbReference type="EMBL" id="EHI57289.1"/>
    </source>
</evidence>
<dbReference type="NCBIfam" id="TIGR01484">
    <property type="entry name" value="HAD-SF-IIB"/>
    <property type="match status" value="1"/>
</dbReference>
<reference evidence="1 2" key="1">
    <citation type="submission" date="2011-08" db="EMBL/GenBank/DDBJ databases">
        <title>The Genome Sequence of Clostridium hathewayi WAL-18680.</title>
        <authorList>
            <consortium name="The Broad Institute Genome Sequencing Platform"/>
            <person name="Earl A."/>
            <person name="Ward D."/>
            <person name="Feldgarden M."/>
            <person name="Gevers D."/>
            <person name="Finegold S.M."/>
            <person name="Summanen P.H."/>
            <person name="Molitoris D.R."/>
            <person name="Song M."/>
            <person name="Daigneault M."/>
            <person name="Allen-Vercoe E."/>
            <person name="Young S.K."/>
            <person name="Zeng Q."/>
            <person name="Gargeya S."/>
            <person name="Fitzgerald M."/>
            <person name="Haas B."/>
            <person name="Abouelleil A."/>
            <person name="Alvarado L."/>
            <person name="Arachchi H.M."/>
            <person name="Berlin A."/>
            <person name="Brown A."/>
            <person name="Chapman S.B."/>
            <person name="Chen Z."/>
            <person name="Dunbar C."/>
            <person name="Freedman E."/>
            <person name="Gearin G."/>
            <person name="Gellesch M."/>
            <person name="Goldberg J."/>
            <person name="Griggs A."/>
            <person name="Gujja S."/>
            <person name="Heiman D."/>
            <person name="Howarth C."/>
            <person name="Larson L."/>
            <person name="Lui A."/>
            <person name="MacDonald P.J.P."/>
            <person name="Montmayeur A."/>
            <person name="Murphy C."/>
            <person name="Neiman D."/>
            <person name="Pearson M."/>
            <person name="Priest M."/>
            <person name="Roberts A."/>
            <person name="Saif S."/>
            <person name="Shea T."/>
            <person name="Shenoy N."/>
            <person name="Sisk P."/>
            <person name="Stolte C."/>
            <person name="Sykes S."/>
            <person name="Wortman J."/>
            <person name="Nusbaum C."/>
            <person name="Birren B."/>
        </authorList>
    </citation>
    <scope>NUCLEOTIDE SEQUENCE [LARGE SCALE GENOMIC DNA]</scope>
    <source>
        <strain evidence="1 2">WAL-18680</strain>
    </source>
</reference>
<evidence type="ECO:0008006" key="3">
    <source>
        <dbReference type="Google" id="ProtNLM"/>
    </source>
</evidence>
<dbReference type="Gene3D" id="3.30.1240.10">
    <property type="match status" value="1"/>
</dbReference>
<dbReference type="Proteomes" id="UP000005384">
    <property type="component" value="Unassembled WGS sequence"/>
</dbReference>
<dbReference type="AlphaFoldDB" id="G5ILM0"/>
<dbReference type="SUPFAM" id="SSF56784">
    <property type="entry name" value="HAD-like"/>
    <property type="match status" value="1"/>
</dbReference>
<sequence length="263" mass="29308">MSRKALFFDVAGTLINQLNGGVPESAAAAIAAARRNGHLVFINSGRTYGYIGPVKGMVEADGYLCGCGTYVVAEGEVLYSHRIPHERGVQIKKDILRYGCDGVLESLESCYFRKEKSWIPVVEEIREAVKHSGQESPYSWEEDCYEYDKFCVLTDENSDWEGLLKTLEPDIKAIDRGKGFYECVPAGHSKATAIEIVLKHYGIPLEDAYVFGDSTNDLPMFEYAKNCILMADHDKELEPYATFVTKSVEEDGIAYAMKELGLI</sequence>
<dbReference type="RefSeq" id="WP_006782386.1">
    <property type="nucleotide sequence ID" value="NZ_CP040506.1"/>
</dbReference>
<dbReference type="EMBL" id="ADLN01000120">
    <property type="protein sequence ID" value="EHI57289.1"/>
    <property type="molecule type" value="Genomic_DNA"/>
</dbReference>
<dbReference type="Pfam" id="PF08282">
    <property type="entry name" value="Hydrolase_3"/>
    <property type="match status" value="1"/>
</dbReference>
<name>G5ILM0_9FIRM</name>
<comment type="caution">
    <text evidence="1">The sequence shown here is derived from an EMBL/GenBank/DDBJ whole genome shotgun (WGS) entry which is preliminary data.</text>
</comment>
<keyword evidence="2" id="KW-1185">Reference proteome</keyword>
<dbReference type="GO" id="GO:0000287">
    <property type="term" value="F:magnesium ion binding"/>
    <property type="evidence" value="ECO:0007669"/>
    <property type="project" value="TreeGrafter"/>
</dbReference>
<dbReference type="InterPro" id="IPR023214">
    <property type="entry name" value="HAD_sf"/>
</dbReference>
<dbReference type="PATRIC" id="fig|742737.3.peg.4383"/>
<proteinExistence type="predicted"/>
<dbReference type="PANTHER" id="PTHR10000">
    <property type="entry name" value="PHOSPHOSERINE PHOSPHATASE"/>
    <property type="match status" value="1"/>
</dbReference>
<organism evidence="1 2">
    <name type="scientific">Hungatella hathewayi WAL-18680</name>
    <dbReference type="NCBI Taxonomy" id="742737"/>
    <lineage>
        <taxon>Bacteria</taxon>
        <taxon>Bacillati</taxon>
        <taxon>Bacillota</taxon>
        <taxon>Clostridia</taxon>
        <taxon>Lachnospirales</taxon>
        <taxon>Lachnospiraceae</taxon>
        <taxon>Hungatella</taxon>
    </lineage>
</organism>
<evidence type="ECO:0000313" key="2">
    <source>
        <dbReference type="Proteomes" id="UP000005384"/>
    </source>
</evidence>
<dbReference type="GO" id="GO:0005829">
    <property type="term" value="C:cytosol"/>
    <property type="evidence" value="ECO:0007669"/>
    <property type="project" value="TreeGrafter"/>
</dbReference>
<dbReference type="InterPro" id="IPR036412">
    <property type="entry name" value="HAD-like_sf"/>
</dbReference>
<dbReference type="InterPro" id="IPR006379">
    <property type="entry name" value="HAD-SF_hydro_IIB"/>
</dbReference>
<dbReference type="PANTHER" id="PTHR10000:SF25">
    <property type="entry name" value="PHOSPHATASE YKRA-RELATED"/>
    <property type="match status" value="1"/>
</dbReference>
<dbReference type="HOGENOM" id="CLU_044146_7_2_9"/>
<protein>
    <recommendedName>
        <fullName evidence="3">Cof-like hydrolase</fullName>
    </recommendedName>
</protein>
<dbReference type="OrthoDB" id="9810101at2"/>
<dbReference type="Gene3D" id="3.40.50.1000">
    <property type="entry name" value="HAD superfamily/HAD-like"/>
    <property type="match status" value="1"/>
</dbReference>